<keyword evidence="4 6" id="KW-0012">Acyltransferase</keyword>
<dbReference type="EC" id="2.3.1.-" evidence="6"/>
<evidence type="ECO:0000256" key="2">
    <source>
        <dbReference type="ARBA" id="ARBA00022679"/>
    </source>
</evidence>
<name>A0A1I0VY20_9BACT</name>
<evidence type="ECO:0000256" key="5">
    <source>
        <dbReference type="ARBA" id="ARBA00055587"/>
    </source>
</evidence>
<dbReference type="InterPro" id="IPR024688">
    <property type="entry name" value="Mac_dom"/>
</dbReference>
<comment type="similarity">
    <text evidence="1 6">Belongs to the transferase hexapeptide repeat family.</text>
</comment>
<dbReference type="PANTHER" id="PTHR43017:SF1">
    <property type="entry name" value="ACETYLTRANSFERASE YJL218W-RELATED"/>
    <property type="match status" value="1"/>
</dbReference>
<dbReference type="PROSITE" id="PS00101">
    <property type="entry name" value="HEXAPEP_TRANSFERASES"/>
    <property type="match status" value="1"/>
</dbReference>
<evidence type="ECO:0000256" key="1">
    <source>
        <dbReference type="ARBA" id="ARBA00007274"/>
    </source>
</evidence>
<dbReference type="InterPro" id="IPR018357">
    <property type="entry name" value="Hexapep_transf_CS"/>
</dbReference>
<dbReference type="SUPFAM" id="SSF51161">
    <property type="entry name" value="Trimeric LpxA-like enzymes"/>
    <property type="match status" value="1"/>
</dbReference>
<sequence>MLHKTEKQKMLSGELYNSRDPELLEQYHTAKALLLRYNTLDSRELIERDKILEELLAKKGEGVWIEAPFFCDYGENIEIGDNTFINSNCIFLDDNLIKIGENGLIAPMVQIYTATHPIKASDRIYQQGDHTRYHTFSKPVIIGDNVWIGGNVVIFPGVKIGDNVTIGAGSIVTKDLPNDVLAFGNPCQVVQNL</sequence>
<dbReference type="InterPro" id="IPR011004">
    <property type="entry name" value="Trimer_LpxA-like_sf"/>
</dbReference>
<evidence type="ECO:0000256" key="4">
    <source>
        <dbReference type="ARBA" id="ARBA00023315"/>
    </source>
</evidence>
<evidence type="ECO:0000256" key="3">
    <source>
        <dbReference type="ARBA" id="ARBA00022737"/>
    </source>
</evidence>
<evidence type="ECO:0000313" key="9">
    <source>
        <dbReference type="Proteomes" id="UP000198790"/>
    </source>
</evidence>
<comment type="function">
    <text evidence="5">Acetyltransferase implicated in the O-acetylation of Nod factors.</text>
</comment>
<evidence type="ECO:0000256" key="6">
    <source>
        <dbReference type="RuleBase" id="RU367021"/>
    </source>
</evidence>
<accession>A0A1I0VY20</accession>
<keyword evidence="3" id="KW-0677">Repeat</keyword>
<dbReference type="Pfam" id="PF14602">
    <property type="entry name" value="Hexapep_2"/>
    <property type="match status" value="1"/>
</dbReference>
<dbReference type="SMART" id="SM01266">
    <property type="entry name" value="Mac"/>
    <property type="match status" value="1"/>
</dbReference>
<keyword evidence="9" id="KW-1185">Reference proteome</keyword>
<dbReference type="InterPro" id="IPR001451">
    <property type="entry name" value="Hexapep"/>
</dbReference>
<gene>
    <name evidence="8" type="ORF">SAMN04489723_101443</name>
</gene>
<organism evidence="8 9">
    <name type="scientific">Algoriphagus aquimarinus</name>
    <dbReference type="NCBI Taxonomy" id="237018"/>
    <lineage>
        <taxon>Bacteria</taxon>
        <taxon>Pseudomonadati</taxon>
        <taxon>Bacteroidota</taxon>
        <taxon>Cytophagia</taxon>
        <taxon>Cytophagales</taxon>
        <taxon>Cyclobacteriaceae</taxon>
        <taxon>Algoriphagus</taxon>
    </lineage>
</organism>
<dbReference type="Pfam" id="PF12464">
    <property type="entry name" value="Mac"/>
    <property type="match status" value="1"/>
</dbReference>
<dbReference type="CDD" id="cd03357">
    <property type="entry name" value="LbH_MAT_GAT"/>
    <property type="match status" value="1"/>
</dbReference>
<feature type="domain" description="Maltose/galactoside acetyltransferase" evidence="7">
    <location>
        <begin position="7"/>
        <end position="61"/>
    </location>
</feature>
<dbReference type="InterPro" id="IPR039369">
    <property type="entry name" value="LacA-like"/>
</dbReference>
<proteinExistence type="inferred from homology"/>
<dbReference type="OrthoDB" id="9812571at2"/>
<keyword evidence="2 6" id="KW-0808">Transferase</keyword>
<evidence type="ECO:0000313" key="8">
    <source>
        <dbReference type="EMBL" id="SFA81252.1"/>
    </source>
</evidence>
<protein>
    <recommendedName>
        <fullName evidence="6">Acetyltransferase</fullName>
        <ecNumber evidence="6">2.3.1.-</ecNumber>
    </recommendedName>
</protein>
<dbReference type="AlphaFoldDB" id="A0A1I0VY20"/>
<dbReference type="FunFam" id="2.160.10.10:FF:000025">
    <property type="entry name" value="Hexapeptide-repeat containing-acetyltransferase"/>
    <property type="match status" value="1"/>
</dbReference>
<dbReference type="Proteomes" id="UP000198790">
    <property type="component" value="Unassembled WGS sequence"/>
</dbReference>
<dbReference type="RefSeq" id="WP_092894528.1">
    <property type="nucleotide sequence ID" value="NZ_FOKK01000001.1"/>
</dbReference>
<evidence type="ECO:0000259" key="7">
    <source>
        <dbReference type="SMART" id="SM01266"/>
    </source>
</evidence>
<dbReference type="STRING" id="237018.SAMN04489723_101443"/>
<dbReference type="PANTHER" id="PTHR43017">
    <property type="entry name" value="GALACTOSIDE O-ACETYLTRANSFERASE"/>
    <property type="match status" value="1"/>
</dbReference>
<dbReference type="Gene3D" id="2.160.10.10">
    <property type="entry name" value="Hexapeptide repeat proteins"/>
    <property type="match status" value="1"/>
</dbReference>
<reference evidence="8 9" key="1">
    <citation type="submission" date="2016-10" db="EMBL/GenBank/DDBJ databases">
        <authorList>
            <person name="de Groot N.N."/>
        </authorList>
    </citation>
    <scope>NUCLEOTIDE SEQUENCE [LARGE SCALE GENOMIC DNA]</scope>
    <source>
        <strain evidence="8 9">DSM 23399</strain>
    </source>
</reference>
<dbReference type="GO" id="GO:0008870">
    <property type="term" value="F:galactoside O-acetyltransferase activity"/>
    <property type="evidence" value="ECO:0007669"/>
    <property type="project" value="TreeGrafter"/>
</dbReference>
<dbReference type="EMBL" id="FOKK01000001">
    <property type="protein sequence ID" value="SFA81252.1"/>
    <property type="molecule type" value="Genomic_DNA"/>
</dbReference>